<evidence type="ECO:0000313" key="4">
    <source>
        <dbReference type="Proteomes" id="UP000516052"/>
    </source>
</evidence>
<dbReference type="EMBL" id="CP060828">
    <property type="protein sequence ID" value="QNP74980.1"/>
    <property type="molecule type" value="Genomic_DNA"/>
</dbReference>
<reference evidence="3 4" key="1">
    <citation type="submission" date="2020-08" db="EMBL/GenBank/DDBJ databases">
        <title>A novel species.</title>
        <authorList>
            <person name="Gao J."/>
        </authorList>
    </citation>
    <scope>NUCLEOTIDE SEQUENCE [LARGE SCALE GENOMIC DNA]</scope>
    <source>
        <strain evidence="3 4">CRXT-G-22</strain>
    </source>
</reference>
<keyword evidence="4" id="KW-1185">Reference proteome</keyword>
<protein>
    <submittedName>
        <fullName evidence="3">Pilus assembly protein</fullName>
    </submittedName>
</protein>
<proteinExistence type="predicted"/>
<feature type="transmembrane region" description="Helical" evidence="1">
    <location>
        <begin position="21"/>
        <end position="41"/>
    </location>
</feature>
<evidence type="ECO:0000256" key="1">
    <source>
        <dbReference type="SAM" id="Phobius"/>
    </source>
</evidence>
<gene>
    <name evidence="3" type="ORF">IAG44_39915</name>
</gene>
<dbReference type="KEGG" id="sroi:IAG44_39915"/>
<dbReference type="Proteomes" id="UP000516052">
    <property type="component" value="Chromosome"/>
</dbReference>
<keyword evidence="1" id="KW-0812">Transmembrane</keyword>
<sequence length="134" mass="14383">MPVDTRRRAHGDRGAVTVETVTVMPLLLTLVLLLAQVTVWWHAVHIAQATAAHALAATRTETATPADGHTEADTLLGQLGHGPLHDVRITVTRTADRADVRITATAAPVIPFLHLPVRVHASGPVERFRPRAAP</sequence>
<dbReference type="InterPro" id="IPR012495">
    <property type="entry name" value="TadE-like_dom"/>
</dbReference>
<evidence type="ECO:0000259" key="2">
    <source>
        <dbReference type="Pfam" id="PF07811"/>
    </source>
</evidence>
<keyword evidence="1" id="KW-1133">Transmembrane helix</keyword>
<name>A0A7H0IQB4_9ACTN</name>
<evidence type="ECO:0000313" key="3">
    <source>
        <dbReference type="EMBL" id="QNP74980.1"/>
    </source>
</evidence>
<accession>A0A7H0IQB4</accession>
<dbReference type="AlphaFoldDB" id="A0A7H0IQB4"/>
<organism evidence="3 4">
    <name type="scientific">Streptomyces roseirectus</name>
    <dbReference type="NCBI Taxonomy" id="2768066"/>
    <lineage>
        <taxon>Bacteria</taxon>
        <taxon>Bacillati</taxon>
        <taxon>Actinomycetota</taxon>
        <taxon>Actinomycetes</taxon>
        <taxon>Kitasatosporales</taxon>
        <taxon>Streptomycetaceae</taxon>
        <taxon>Streptomyces</taxon>
    </lineage>
</organism>
<dbReference type="Pfam" id="PF07811">
    <property type="entry name" value="TadE"/>
    <property type="match status" value="1"/>
</dbReference>
<feature type="domain" description="TadE-like" evidence="2">
    <location>
        <begin position="14"/>
        <end position="54"/>
    </location>
</feature>
<dbReference type="RefSeq" id="WP_187751903.1">
    <property type="nucleotide sequence ID" value="NZ_CP060828.1"/>
</dbReference>
<keyword evidence="1" id="KW-0472">Membrane</keyword>